<dbReference type="GO" id="GO:0005737">
    <property type="term" value="C:cytoplasm"/>
    <property type="evidence" value="ECO:0007669"/>
    <property type="project" value="TreeGrafter"/>
</dbReference>
<name>A0A0C3J090_PISTI</name>
<dbReference type="InterPro" id="IPR001164">
    <property type="entry name" value="ArfGAP_dom"/>
</dbReference>
<dbReference type="PANTHER" id="PTHR45705">
    <property type="entry name" value="FI20236P1"/>
    <property type="match status" value="1"/>
</dbReference>
<dbReference type="PROSITE" id="PS50115">
    <property type="entry name" value="ARFGAP"/>
    <property type="match status" value="1"/>
</dbReference>
<feature type="compositionally biased region" description="Polar residues" evidence="6">
    <location>
        <begin position="210"/>
        <end position="220"/>
    </location>
</feature>
<evidence type="ECO:0000256" key="6">
    <source>
        <dbReference type="SAM" id="MobiDB-lite"/>
    </source>
</evidence>
<dbReference type="InterPro" id="IPR051718">
    <property type="entry name" value="ARF_GTPase-activating"/>
</dbReference>
<gene>
    <name evidence="8" type="ORF">M404DRAFT_96576</name>
</gene>
<feature type="non-terminal residue" evidence="8">
    <location>
        <position position="284"/>
    </location>
</feature>
<dbReference type="PANTHER" id="PTHR45705:SF1">
    <property type="entry name" value="FI20236P1"/>
    <property type="match status" value="1"/>
</dbReference>
<feature type="compositionally biased region" description="Polar residues" evidence="6">
    <location>
        <begin position="228"/>
        <end position="238"/>
    </location>
</feature>
<evidence type="ECO:0000256" key="5">
    <source>
        <dbReference type="PROSITE-ProRule" id="PRU00288"/>
    </source>
</evidence>
<dbReference type="InterPro" id="IPR037278">
    <property type="entry name" value="ARFGAP/RecO"/>
</dbReference>
<dbReference type="STRING" id="870435.A0A0C3J090"/>
<dbReference type="PRINTS" id="PR00405">
    <property type="entry name" value="REVINTRACTNG"/>
</dbReference>
<evidence type="ECO:0000313" key="8">
    <source>
        <dbReference type="EMBL" id="KIO02513.1"/>
    </source>
</evidence>
<dbReference type="InterPro" id="IPR038508">
    <property type="entry name" value="ArfGAP_dom_sf"/>
</dbReference>
<keyword evidence="2" id="KW-0479">Metal-binding</keyword>
<dbReference type="SMART" id="SM00105">
    <property type="entry name" value="ArfGap"/>
    <property type="match status" value="1"/>
</dbReference>
<dbReference type="SUPFAM" id="SSF57863">
    <property type="entry name" value="ArfGap/RecO-like zinc finger"/>
    <property type="match status" value="1"/>
</dbReference>
<dbReference type="OrthoDB" id="10266696at2759"/>
<keyword evidence="3 5" id="KW-0863">Zinc-finger</keyword>
<sequence length="284" mass="30877">MSSGISKIAAERNRRVLMELVSKPGNDVCADCKARAPRWASFNIGIFICVNCASIHRKIGTHITKVKSLTLDEWSKEQVEFMKQNGNIKSNQLYCPDEVRHPPPANLIGTERDSELEKFIRAKYEFKRFMARKSPLAAPRNAVIPPPRAASASTQHTRARPMSLSGEAPVVRKGSPVPPPPPEKTPENMPSRIFSFAASSSASPSLSSATIPTRSPTFPQHTAPPTRAVSQPLPSSANALLGTKPTVPSKGEVWNELISLQDSAQNSSLPLQYQSLSHSPSAPL</sequence>
<keyword evidence="9" id="KW-1185">Reference proteome</keyword>
<keyword evidence="1" id="KW-0343">GTPase activation</keyword>
<dbReference type="EMBL" id="KN831981">
    <property type="protein sequence ID" value="KIO02513.1"/>
    <property type="molecule type" value="Genomic_DNA"/>
</dbReference>
<feature type="domain" description="Arf-GAP" evidence="7">
    <location>
        <begin position="14"/>
        <end position="137"/>
    </location>
</feature>
<dbReference type="Proteomes" id="UP000054217">
    <property type="component" value="Unassembled WGS sequence"/>
</dbReference>
<feature type="region of interest" description="Disordered" evidence="6">
    <location>
        <begin position="140"/>
        <end position="190"/>
    </location>
</feature>
<evidence type="ECO:0000256" key="1">
    <source>
        <dbReference type="ARBA" id="ARBA00022468"/>
    </source>
</evidence>
<dbReference type="CDD" id="cd08204">
    <property type="entry name" value="ArfGap"/>
    <property type="match status" value="1"/>
</dbReference>
<dbReference type="Pfam" id="PF01412">
    <property type="entry name" value="ArfGap"/>
    <property type="match status" value="1"/>
</dbReference>
<accession>A0A0C3J090</accession>
<evidence type="ECO:0000256" key="2">
    <source>
        <dbReference type="ARBA" id="ARBA00022723"/>
    </source>
</evidence>
<evidence type="ECO:0000256" key="3">
    <source>
        <dbReference type="ARBA" id="ARBA00022771"/>
    </source>
</evidence>
<dbReference type="AlphaFoldDB" id="A0A0C3J090"/>
<dbReference type="HOGENOM" id="CLU_027009_0_0_1"/>
<organism evidence="8 9">
    <name type="scientific">Pisolithus tinctorius Marx 270</name>
    <dbReference type="NCBI Taxonomy" id="870435"/>
    <lineage>
        <taxon>Eukaryota</taxon>
        <taxon>Fungi</taxon>
        <taxon>Dikarya</taxon>
        <taxon>Basidiomycota</taxon>
        <taxon>Agaricomycotina</taxon>
        <taxon>Agaricomycetes</taxon>
        <taxon>Agaricomycetidae</taxon>
        <taxon>Boletales</taxon>
        <taxon>Sclerodermatineae</taxon>
        <taxon>Pisolithaceae</taxon>
        <taxon>Pisolithus</taxon>
    </lineage>
</organism>
<dbReference type="FunCoup" id="A0A0C3J090">
    <property type="interactions" value="366"/>
</dbReference>
<dbReference type="Gene3D" id="1.10.220.150">
    <property type="entry name" value="Arf GTPase activating protein"/>
    <property type="match status" value="1"/>
</dbReference>
<keyword evidence="4" id="KW-0862">Zinc</keyword>
<reference evidence="9" key="2">
    <citation type="submission" date="2015-01" db="EMBL/GenBank/DDBJ databases">
        <title>Evolutionary Origins and Diversification of the Mycorrhizal Mutualists.</title>
        <authorList>
            <consortium name="DOE Joint Genome Institute"/>
            <consortium name="Mycorrhizal Genomics Consortium"/>
            <person name="Kohler A."/>
            <person name="Kuo A."/>
            <person name="Nagy L.G."/>
            <person name="Floudas D."/>
            <person name="Copeland A."/>
            <person name="Barry K.W."/>
            <person name="Cichocki N."/>
            <person name="Veneault-Fourrey C."/>
            <person name="LaButti K."/>
            <person name="Lindquist E.A."/>
            <person name="Lipzen A."/>
            <person name="Lundell T."/>
            <person name="Morin E."/>
            <person name="Murat C."/>
            <person name="Riley R."/>
            <person name="Ohm R."/>
            <person name="Sun H."/>
            <person name="Tunlid A."/>
            <person name="Henrissat B."/>
            <person name="Grigoriev I.V."/>
            <person name="Hibbett D.S."/>
            <person name="Martin F."/>
        </authorList>
    </citation>
    <scope>NUCLEOTIDE SEQUENCE [LARGE SCALE GENOMIC DNA]</scope>
    <source>
        <strain evidence="9">Marx 270</strain>
    </source>
</reference>
<dbReference type="GO" id="GO:0005096">
    <property type="term" value="F:GTPase activator activity"/>
    <property type="evidence" value="ECO:0007669"/>
    <property type="project" value="UniProtKB-KW"/>
</dbReference>
<protein>
    <recommendedName>
        <fullName evidence="7">Arf-GAP domain-containing protein</fullName>
    </recommendedName>
</protein>
<evidence type="ECO:0000313" key="9">
    <source>
        <dbReference type="Proteomes" id="UP000054217"/>
    </source>
</evidence>
<dbReference type="GO" id="GO:0008270">
    <property type="term" value="F:zinc ion binding"/>
    <property type="evidence" value="ECO:0007669"/>
    <property type="project" value="UniProtKB-KW"/>
</dbReference>
<dbReference type="InParanoid" id="A0A0C3J090"/>
<reference evidence="8 9" key="1">
    <citation type="submission" date="2014-04" db="EMBL/GenBank/DDBJ databases">
        <authorList>
            <consortium name="DOE Joint Genome Institute"/>
            <person name="Kuo A."/>
            <person name="Kohler A."/>
            <person name="Costa M.D."/>
            <person name="Nagy L.G."/>
            <person name="Floudas D."/>
            <person name="Copeland A."/>
            <person name="Barry K.W."/>
            <person name="Cichocki N."/>
            <person name="Veneault-Fourrey C."/>
            <person name="LaButti K."/>
            <person name="Lindquist E.A."/>
            <person name="Lipzen A."/>
            <person name="Lundell T."/>
            <person name="Morin E."/>
            <person name="Murat C."/>
            <person name="Sun H."/>
            <person name="Tunlid A."/>
            <person name="Henrissat B."/>
            <person name="Grigoriev I.V."/>
            <person name="Hibbett D.S."/>
            <person name="Martin F."/>
            <person name="Nordberg H.P."/>
            <person name="Cantor M.N."/>
            <person name="Hua S.X."/>
        </authorList>
    </citation>
    <scope>NUCLEOTIDE SEQUENCE [LARGE SCALE GENOMIC DNA]</scope>
    <source>
        <strain evidence="8 9">Marx 270</strain>
    </source>
</reference>
<feature type="region of interest" description="Disordered" evidence="6">
    <location>
        <begin position="202"/>
        <end position="248"/>
    </location>
</feature>
<evidence type="ECO:0000259" key="7">
    <source>
        <dbReference type="PROSITE" id="PS50115"/>
    </source>
</evidence>
<evidence type="ECO:0000256" key="4">
    <source>
        <dbReference type="ARBA" id="ARBA00022833"/>
    </source>
</evidence>
<proteinExistence type="predicted"/>
<dbReference type="FunFam" id="1.10.220.150:FF:000009">
    <property type="entry name" value="stromal membrane-associated protein 1 isoform X1"/>
    <property type="match status" value="1"/>
</dbReference>